<feature type="compositionally biased region" description="Polar residues" evidence="1">
    <location>
        <begin position="184"/>
        <end position="193"/>
    </location>
</feature>
<name>A0A061R1K8_9CHLO</name>
<proteinExistence type="predicted"/>
<organism evidence="2">
    <name type="scientific">Tetraselmis sp. GSL018</name>
    <dbReference type="NCBI Taxonomy" id="582737"/>
    <lineage>
        <taxon>Eukaryota</taxon>
        <taxon>Viridiplantae</taxon>
        <taxon>Chlorophyta</taxon>
        <taxon>core chlorophytes</taxon>
        <taxon>Chlorodendrophyceae</taxon>
        <taxon>Chlorodendrales</taxon>
        <taxon>Chlorodendraceae</taxon>
        <taxon>Tetraselmis</taxon>
    </lineage>
</organism>
<protein>
    <submittedName>
        <fullName evidence="2">Uncharacterized protein</fullName>
    </submittedName>
</protein>
<dbReference type="EMBL" id="GBEZ01019803">
    <property type="protein sequence ID" value="JAC66802.1"/>
    <property type="molecule type" value="Transcribed_RNA"/>
</dbReference>
<sequence>MERGAGKAREIGGGCRGGGGRGKLFGVKAIHGQYAPRIGPLAVGRRARGPFSLRPSSPFPFQRANTRIRVRSDGPSRSRCRGRRATTAGTPTTWAAIAGSRCQAPCEGSRQSSCGSVPRRGAALCARRPSMAPLGALPTPRRHTALEGAAPATEGSTAVPGTSGEAAAGRGATMTASGAHPAATVSTRASSDPQLARRANPRGLHRTEERASPACEPRGGGVCRTGADVPCSPEGARGGAAYPHGGLD</sequence>
<dbReference type="AlphaFoldDB" id="A0A061R1K8"/>
<reference evidence="2" key="1">
    <citation type="submission" date="2014-05" db="EMBL/GenBank/DDBJ databases">
        <title>The transcriptome of the halophilic microalga Tetraselmis sp. GSL018 isolated from the Great Salt Lake, Utah.</title>
        <authorList>
            <person name="Jinkerson R.E."/>
            <person name="D'Adamo S."/>
            <person name="Posewitz M.C."/>
        </authorList>
    </citation>
    <scope>NUCLEOTIDE SEQUENCE</scope>
    <source>
        <strain evidence="2">GSL018</strain>
    </source>
</reference>
<accession>A0A061R1K8</accession>
<evidence type="ECO:0000256" key="1">
    <source>
        <dbReference type="SAM" id="MobiDB-lite"/>
    </source>
</evidence>
<gene>
    <name evidence="2" type="ORF">TSPGSL018_12763</name>
</gene>
<evidence type="ECO:0000313" key="2">
    <source>
        <dbReference type="EMBL" id="JAC66802.1"/>
    </source>
</evidence>
<feature type="region of interest" description="Disordered" evidence="1">
    <location>
        <begin position="148"/>
        <end position="248"/>
    </location>
</feature>